<dbReference type="CDD" id="cd14852">
    <property type="entry name" value="LD-carboxypeptidase"/>
    <property type="match status" value="1"/>
</dbReference>
<keyword evidence="1" id="KW-1133">Transmembrane helix</keyword>
<dbReference type="GO" id="GO:0004180">
    <property type="term" value="F:carboxypeptidase activity"/>
    <property type="evidence" value="ECO:0007669"/>
    <property type="project" value="UniProtKB-KW"/>
</dbReference>
<dbReference type="InterPro" id="IPR003709">
    <property type="entry name" value="VanY-like_core_dom"/>
</dbReference>
<organism evidence="3 4">
    <name type="scientific">Paenibacillus prosopidis</name>
    <dbReference type="NCBI Taxonomy" id="630520"/>
    <lineage>
        <taxon>Bacteria</taxon>
        <taxon>Bacillati</taxon>
        <taxon>Bacillota</taxon>
        <taxon>Bacilli</taxon>
        <taxon>Bacillales</taxon>
        <taxon>Paenibacillaceae</taxon>
        <taxon>Paenibacillus</taxon>
    </lineage>
</organism>
<keyword evidence="3" id="KW-0378">Hydrolase</keyword>
<keyword evidence="1" id="KW-0812">Transmembrane</keyword>
<proteinExistence type="predicted"/>
<protein>
    <submittedName>
        <fullName evidence="3">D-alanyl-D-alanine carboxypeptidase</fullName>
    </submittedName>
</protein>
<evidence type="ECO:0000313" key="3">
    <source>
        <dbReference type="EMBL" id="RCW44941.1"/>
    </source>
</evidence>
<feature type="transmembrane region" description="Helical" evidence="1">
    <location>
        <begin position="7"/>
        <end position="24"/>
    </location>
</feature>
<evidence type="ECO:0000259" key="2">
    <source>
        <dbReference type="Pfam" id="PF02557"/>
    </source>
</evidence>
<dbReference type="OrthoDB" id="9792074at2"/>
<dbReference type="GO" id="GO:0006508">
    <property type="term" value="P:proteolysis"/>
    <property type="evidence" value="ECO:0007669"/>
    <property type="project" value="InterPro"/>
</dbReference>
<dbReference type="AlphaFoldDB" id="A0A368VUN5"/>
<dbReference type="Pfam" id="PF02557">
    <property type="entry name" value="VanY"/>
    <property type="match status" value="1"/>
</dbReference>
<evidence type="ECO:0000313" key="4">
    <source>
        <dbReference type="Proteomes" id="UP000252415"/>
    </source>
</evidence>
<evidence type="ECO:0000256" key="1">
    <source>
        <dbReference type="SAM" id="Phobius"/>
    </source>
</evidence>
<comment type="caution">
    <text evidence="3">The sequence shown here is derived from an EMBL/GenBank/DDBJ whole genome shotgun (WGS) entry which is preliminary data.</text>
</comment>
<name>A0A368VUN5_9BACL</name>
<feature type="domain" description="D-alanyl-D-alanine carboxypeptidase-like core" evidence="2">
    <location>
        <begin position="121"/>
        <end position="249"/>
    </location>
</feature>
<accession>A0A368VUN5</accession>
<dbReference type="RefSeq" id="WP_114381643.1">
    <property type="nucleotide sequence ID" value="NZ_QPJD01000011.1"/>
</dbReference>
<dbReference type="SUPFAM" id="SSF55166">
    <property type="entry name" value="Hedgehog/DD-peptidase"/>
    <property type="match status" value="1"/>
</dbReference>
<dbReference type="InterPro" id="IPR052179">
    <property type="entry name" value="DD-CPase-like"/>
</dbReference>
<dbReference type="PANTHER" id="PTHR34385:SF1">
    <property type="entry name" value="PEPTIDOGLYCAN L-ALANYL-D-GLUTAMATE ENDOPEPTIDASE CWLK"/>
    <property type="match status" value="1"/>
</dbReference>
<dbReference type="PANTHER" id="PTHR34385">
    <property type="entry name" value="D-ALANYL-D-ALANINE CARBOXYPEPTIDASE"/>
    <property type="match status" value="1"/>
</dbReference>
<dbReference type="EMBL" id="QPJD01000011">
    <property type="protein sequence ID" value="RCW44941.1"/>
    <property type="molecule type" value="Genomic_DNA"/>
</dbReference>
<keyword evidence="3" id="KW-0645">Protease</keyword>
<sequence>MKKRKRFLFFIIVCASMVIVYSFIKTGDSTTIPPKQSAVEEGTVESGGEVQDVLENADNVETPAAGDGQAGQTEDGLAVIAQPESITVMVNKQNKLPEDYNPSDLVYPDVRFIFDEKVEKRMLRKEAAGAIEEMFTAAENDSIALAGVSAYRSHTTQKSLFERYVKRDGLVKARTYSAFPGTSEHETGLAIDISGSDGKCAAADCFAGTKEALWLEEHAHEFGFIIRYLKGKEAITGYQYEPWHLRYVGTELAAELKESGETLEEYYDAVPVSK</sequence>
<keyword evidence="1" id="KW-0472">Membrane</keyword>
<dbReference type="Proteomes" id="UP000252415">
    <property type="component" value="Unassembled WGS sequence"/>
</dbReference>
<dbReference type="InterPro" id="IPR009045">
    <property type="entry name" value="Zn_M74/Hedgehog-like"/>
</dbReference>
<keyword evidence="3" id="KW-0121">Carboxypeptidase</keyword>
<dbReference type="Gene3D" id="3.30.1380.10">
    <property type="match status" value="1"/>
</dbReference>
<reference evidence="3 4" key="1">
    <citation type="submission" date="2018-07" db="EMBL/GenBank/DDBJ databases">
        <title>Genomic Encyclopedia of Type Strains, Phase III (KMG-III): the genomes of soil and plant-associated and newly described type strains.</title>
        <authorList>
            <person name="Whitman W."/>
        </authorList>
    </citation>
    <scope>NUCLEOTIDE SEQUENCE [LARGE SCALE GENOMIC DNA]</scope>
    <source>
        <strain evidence="3 4">CECT 7506</strain>
    </source>
</reference>
<dbReference type="InterPro" id="IPR058193">
    <property type="entry name" value="VanY/YodJ_core_dom"/>
</dbReference>
<gene>
    <name evidence="3" type="ORF">DFP97_111168</name>
</gene>
<keyword evidence="4" id="KW-1185">Reference proteome</keyword>